<feature type="domain" description="GH26" evidence="6">
    <location>
        <begin position="142"/>
        <end position="444"/>
    </location>
</feature>
<gene>
    <name evidence="7" type="ORF">ACFPC0_28450</name>
</gene>
<dbReference type="InterPro" id="IPR017853">
    <property type="entry name" value="GH"/>
</dbReference>
<dbReference type="SUPFAM" id="SSF51445">
    <property type="entry name" value="(Trans)glycosidases"/>
    <property type="match status" value="1"/>
</dbReference>
<proteinExistence type="inferred from homology"/>
<evidence type="ECO:0000256" key="4">
    <source>
        <dbReference type="SAM" id="MobiDB-lite"/>
    </source>
</evidence>
<feature type="compositionally biased region" description="Low complexity" evidence="4">
    <location>
        <begin position="463"/>
        <end position="472"/>
    </location>
</feature>
<dbReference type="InterPro" id="IPR022790">
    <property type="entry name" value="GH26_dom"/>
</dbReference>
<reference evidence="8" key="1">
    <citation type="journal article" date="2019" name="Int. J. Syst. Evol. Microbiol.">
        <title>The Global Catalogue of Microorganisms (GCM) 10K type strain sequencing project: providing services to taxonomists for standard genome sequencing and annotation.</title>
        <authorList>
            <consortium name="The Broad Institute Genomics Platform"/>
            <consortium name="The Broad Institute Genome Sequencing Center for Infectious Disease"/>
            <person name="Wu L."/>
            <person name="Ma J."/>
        </authorList>
    </citation>
    <scope>NUCLEOTIDE SEQUENCE [LARGE SCALE GENOMIC DNA]</scope>
    <source>
        <strain evidence="8">PCU 347</strain>
    </source>
</reference>
<feature type="compositionally biased region" description="Pro residues" evidence="4">
    <location>
        <begin position="509"/>
        <end position="530"/>
    </location>
</feature>
<comment type="similarity">
    <text evidence="3">Belongs to the glycosyl hydrolase 26 family.</text>
</comment>
<keyword evidence="5" id="KW-0732">Signal</keyword>
<evidence type="ECO:0000256" key="3">
    <source>
        <dbReference type="PROSITE-ProRule" id="PRU01100"/>
    </source>
</evidence>
<name>A0ABV8TLP1_9ACTN</name>
<feature type="compositionally biased region" description="Low complexity" evidence="4">
    <location>
        <begin position="48"/>
        <end position="73"/>
    </location>
</feature>
<feature type="signal peptide" evidence="5">
    <location>
        <begin position="1"/>
        <end position="32"/>
    </location>
</feature>
<feature type="active site" description="Nucleophile" evidence="3">
    <location>
        <position position="390"/>
    </location>
</feature>
<dbReference type="EMBL" id="JBHSDP010000027">
    <property type="protein sequence ID" value="MFC4331634.1"/>
    <property type="molecule type" value="Genomic_DNA"/>
</dbReference>
<dbReference type="GO" id="GO:0016787">
    <property type="term" value="F:hydrolase activity"/>
    <property type="evidence" value="ECO:0007669"/>
    <property type="project" value="UniProtKB-KW"/>
</dbReference>
<keyword evidence="8" id="KW-1185">Reference proteome</keyword>
<evidence type="ECO:0000313" key="8">
    <source>
        <dbReference type="Proteomes" id="UP001595824"/>
    </source>
</evidence>
<dbReference type="PROSITE" id="PS51318">
    <property type="entry name" value="TAT"/>
    <property type="match status" value="1"/>
</dbReference>
<dbReference type="Gene3D" id="3.20.20.80">
    <property type="entry name" value="Glycosidases"/>
    <property type="match status" value="1"/>
</dbReference>
<feature type="chain" id="PRO_5046949633" evidence="5">
    <location>
        <begin position="33"/>
        <end position="542"/>
    </location>
</feature>
<organism evidence="7 8">
    <name type="scientific">Streptomyces andamanensis</name>
    <dbReference type="NCBI Taxonomy" id="1565035"/>
    <lineage>
        <taxon>Bacteria</taxon>
        <taxon>Bacillati</taxon>
        <taxon>Actinomycetota</taxon>
        <taxon>Actinomycetes</taxon>
        <taxon>Kitasatosporales</taxon>
        <taxon>Streptomycetaceae</taxon>
        <taxon>Streptomyces</taxon>
    </lineage>
</organism>
<evidence type="ECO:0000256" key="1">
    <source>
        <dbReference type="ARBA" id="ARBA00022801"/>
    </source>
</evidence>
<dbReference type="Pfam" id="PF02156">
    <property type="entry name" value="Glyco_hydro_26"/>
    <property type="match status" value="1"/>
</dbReference>
<feature type="compositionally biased region" description="Low complexity" evidence="4">
    <location>
        <begin position="482"/>
        <end position="491"/>
    </location>
</feature>
<feature type="compositionally biased region" description="Pro residues" evidence="4">
    <location>
        <begin position="74"/>
        <end position="94"/>
    </location>
</feature>
<feature type="region of interest" description="Disordered" evidence="4">
    <location>
        <begin position="456"/>
        <end position="542"/>
    </location>
</feature>
<keyword evidence="2 3" id="KW-0326">Glycosidase</keyword>
<dbReference type="RefSeq" id="WP_381743024.1">
    <property type="nucleotide sequence ID" value="NZ_JBHSDP010000027.1"/>
</dbReference>
<feature type="region of interest" description="Disordered" evidence="4">
    <location>
        <begin position="28"/>
        <end position="155"/>
    </location>
</feature>
<feature type="active site" description="Proton donor" evidence="3">
    <location>
        <position position="285"/>
    </location>
</feature>
<dbReference type="PROSITE" id="PS51257">
    <property type="entry name" value="PROKAR_LIPOPROTEIN"/>
    <property type="match status" value="1"/>
</dbReference>
<evidence type="ECO:0000256" key="5">
    <source>
        <dbReference type="SAM" id="SignalP"/>
    </source>
</evidence>
<comment type="caution">
    <text evidence="7">The sequence shown here is derived from an EMBL/GenBank/DDBJ whole genome shotgun (WGS) entry which is preliminary data.</text>
</comment>
<feature type="compositionally biased region" description="Pro residues" evidence="4">
    <location>
        <begin position="37"/>
        <end position="47"/>
    </location>
</feature>
<dbReference type="InterPro" id="IPR006311">
    <property type="entry name" value="TAT_signal"/>
</dbReference>
<evidence type="ECO:0000256" key="2">
    <source>
        <dbReference type="ARBA" id="ARBA00023295"/>
    </source>
</evidence>
<feature type="compositionally biased region" description="Pro residues" evidence="4">
    <location>
        <begin position="101"/>
        <end position="117"/>
    </location>
</feature>
<evidence type="ECO:0000259" key="6">
    <source>
        <dbReference type="PROSITE" id="PS51764"/>
    </source>
</evidence>
<feature type="compositionally biased region" description="Pro residues" evidence="4">
    <location>
        <begin position="124"/>
        <end position="142"/>
    </location>
</feature>
<accession>A0ABV8TLP1</accession>
<evidence type="ECO:0000313" key="7">
    <source>
        <dbReference type="EMBL" id="MFC4331634.1"/>
    </source>
</evidence>
<keyword evidence="1 3" id="KW-0378">Hydrolase</keyword>
<dbReference type="PROSITE" id="PS51764">
    <property type="entry name" value="GH26"/>
    <property type="match status" value="1"/>
</dbReference>
<dbReference type="Proteomes" id="UP001595824">
    <property type="component" value="Unassembled WGS sequence"/>
</dbReference>
<protein>
    <submittedName>
        <fullName evidence="7">Glycoside hydrolase family 26 protein</fullName>
    </submittedName>
</protein>
<sequence>MTARRHANRRLAAVTAAAVVSAALACGAAAGAADPDPAAPPNPPAPRTSPSSAPPAASAADPASLVADPSSPVLLPPGTPLVPPDPPTAVPDPPATEASPGAPPGETPGPPVVPPGPSGAAESPPAPAATPSPPAPPAPPTSPTASPVSPVPLPAQVPGMRRPAFGAFLESDARGVARMAQLSSWLGGAELRVGHTYLPGDRWRDIEGAPGFLDVWAQWRQQRPDRLLVLNVPLLERNEDRFSDGQVRYLLRQGAAGLFDAHFRALAQRLVALRVPDTVLVLGWEMNGTTYTHRCGPDPEAWKTYWRHIVTAMRSVPGQRFRFDFAPNRGRDAVPWTACYPGDDVVDIVGMDSYDQPTGLTFDQQVREPYGLQAHVDFAKAHHKPVSYPEWGLFRNGDNAAYMRSMLAWFDAHRPLYNTLTDYCPHGVWQCAANPASSRVYRAVLFGRTDLIAPTPTPPGIPLLPQAPAQQPETSAQQPETSAQQPETSAPQPAPAPTPPQASALTPPQAEPPTTPSVPVPPSEPAPVPLAAPVADGSSGVR</sequence>